<organism evidence="3 4">
    <name type="scientific">Armatimonas rosea</name>
    <dbReference type="NCBI Taxonomy" id="685828"/>
    <lineage>
        <taxon>Bacteria</taxon>
        <taxon>Bacillati</taxon>
        <taxon>Armatimonadota</taxon>
        <taxon>Armatimonadia</taxon>
        <taxon>Armatimonadales</taxon>
        <taxon>Armatimonadaceae</taxon>
        <taxon>Armatimonas</taxon>
    </lineage>
</organism>
<dbReference type="GO" id="GO:0030288">
    <property type="term" value="C:outer membrane-bounded periplasmic space"/>
    <property type="evidence" value="ECO:0007669"/>
    <property type="project" value="TreeGrafter"/>
</dbReference>
<sequence>MTPPRPTKRRARRERLGDLPLVLAFFLVIGLVGQCRRRPTPPHPTLPPASDKHPFLKGVLVVLDPGHGGADSGAQRGGMSEAQLTYRMAATLASSLQQAGAEVIFTVHSSTLTPLPKEGQPEPPLQAPRDARFLSDNKFVGIRHGESPEDLYRRAQLAAQLWQQQQTRRPIFFLSLHYDALSASKWRGGLICYDARLSRPPQLARELAVRWKKSGLSGHRRGGEPKPRELGVLNPLHNPVPQSVLIELATISNPKDLQAARSPAWRWKVARLIREALAGTLKHQ</sequence>
<evidence type="ECO:0000259" key="2">
    <source>
        <dbReference type="SMART" id="SM00646"/>
    </source>
</evidence>
<dbReference type="SUPFAM" id="SSF53187">
    <property type="entry name" value="Zn-dependent exopeptidases"/>
    <property type="match status" value="1"/>
</dbReference>
<keyword evidence="1" id="KW-0378">Hydrolase</keyword>
<dbReference type="SMART" id="SM00646">
    <property type="entry name" value="Ami_3"/>
    <property type="match status" value="1"/>
</dbReference>
<dbReference type="Gene3D" id="3.40.630.40">
    <property type="entry name" value="Zn-dependent exopeptidases"/>
    <property type="match status" value="1"/>
</dbReference>
<feature type="domain" description="MurNAc-LAA" evidence="2">
    <location>
        <begin position="159"/>
        <end position="278"/>
    </location>
</feature>
<accession>A0A7W9W8U5</accession>
<dbReference type="InterPro" id="IPR050695">
    <property type="entry name" value="N-acetylmuramoyl_amidase_3"/>
</dbReference>
<evidence type="ECO:0000256" key="1">
    <source>
        <dbReference type="ARBA" id="ARBA00022801"/>
    </source>
</evidence>
<dbReference type="PANTHER" id="PTHR30404">
    <property type="entry name" value="N-ACETYLMURAMOYL-L-ALANINE AMIDASE"/>
    <property type="match status" value="1"/>
</dbReference>
<dbReference type="InterPro" id="IPR002508">
    <property type="entry name" value="MurNAc-LAA_cat"/>
</dbReference>
<dbReference type="GO" id="GO:0009253">
    <property type="term" value="P:peptidoglycan catabolic process"/>
    <property type="evidence" value="ECO:0007669"/>
    <property type="project" value="InterPro"/>
</dbReference>
<reference evidence="3 4" key="1">
    <citation type="submission" date="2020-08" db="EMBL/GenBank/DDBJ databases">
        <title>Genomic Encyclopedia of Type Strains, Phase IV (KMG-IV): sequencing the most valuable type-strain genomes for metagenomic binning, comparative biology and taxonomic classification.</title>
        <authorList>
            <person name="Goeker M."/>
        </authorList>
    </citation>
    <scope>NUCLEOTIDE SEQUENCE [LARGE SCALE GENOMIC DNA]</scope>
    <source>
        <strain evidence="3 4">DSM 23562</strain>
    </source>
</reference>
<dbReference type="Proteomes" id="UP000520814">
    <property type="component" value="Unassembled WGS sequence"/>
</dbReference>
<dbReference type="Pfam" id="PF01520">
    <property type="entry name" value="Amidase_3"/>
    <property type="match status" value="1"/>
</dbReference>
<dbReference type="EMBL" id="JACHGW010000005">
    <property type="protein sequence ID" value="MBB6053118.1"/>
    <property type="molecule type" value="Genomic_DNA"/>
</dbReference>
<dbReference type="GO" id="GO:0008745">
    <property type="term" value="F:N-acetylmuramoyl-L-alanine amidase activity"/>
    <property type="evidence" value="ECO:0007669"/>
    <property type="project" value="InterPro"/>
</dbReference>
<name>A0A7W9W8U5_ARMRO</name>
<gene>
    <name evidence="3" type="ORF">HNQ39_004950</name>
</gene>
<dbReference type="RefSeq" id="WP_184203096.1">
    <property type="nucleotide sequence ID" value="NZ_JACHGW010000005.1"/>
</dbReference>
<protein>
    <submittedName>
        <fullName evidence="3">N-acetylmuramoyl-L-alanine amidase</fullName>
    </submittedName>
</protein>
<dbReference type="CDD" id="cd02696">
    <property type="entry name" value="MurNAc-LAA"/>
    <property type="match status" value="1"/>
</dbReference>
<comment type="caution">
    <text evidence="3">The sequence shown here is derived from an EMBL/GenBank/DDBJ whole genome shotgun (WGS) entry which is preliminary data.</text>
</comment>
<dbReference type="PANTHER" id="PTHR30404:SF0">
    <property type="entry name" value="N-ACETYLMURAMOYL-L-ALANINE AMIDASE AMIC"/>
    <property type="match status" value="1"/>
</dbReference>
<evidence type="ECO:0000313" key="3">
    <source>
        <dbReference type="EMBL" id="MBB6053118.1"/>
    </source>
</evidence>
<evidence type="ECO:0000313" key="4">
    <source>
        <dbReference type="Proteomes" id="UP000520814"/>
    </source>
</evidence>
<proteinExistence type="predicted"/>
<keyword evidence="4" id="KW-1185">Reference proteome</keyword>
<dbReference type="AlphaFoldDB" id="A0A7W9W8U5"/>